<dbReference type="Proteomes" id="UP000238095">
    <property type="component" value="Chromosome 1"/>
</dbReference>
<proteinExistence type="predicted"/>
<feature type="compositionally biased region" description="Acidic residues" evidence="1">
    <location>
        <begin position="57"/>
        <end position="66"/>
    </location>
</feature>
<sequence>MSCSGCASRRERFQKWSKVAYERAQHSLLSQILAEQVKQTQLLQRMAEQQTLLIDALSEEEPEDPDTQPRTYLDGTPCR</sequence>
<evidence type="ECO:0000313" key="3">
    <source>
        <dbReference type="Proteomes" id="UP000238095"/>
    </source>
</evidence>
<evidence type="ECO:0000313" key="2">
    <source>
        <dbReference type="EMBL" id="SOS39534.1"/>
    </source>
</evidence>
<gene>
    <name evidence="2" type="ORF">CFBP3840_02488</name>
</gene>
<dbReference type="EMBL" id="LT963409">
    <property type="protein sequence ID" value="SOS39534.1"/>
    <property type="molecule type" value="Genomic_DNA"/>
</dbReference>
<accession>A0A2K4WUQ9</accession>
<feature type="region of interest" description="Disordered" evidence="1">
    <location>
        <begin position="57"/>
        <end position="79"/>
    </location>
</feature>
<evidence type="ECO:0000256" key="1">
    <source>
        <dbReference type="SAM" id="MobiDB-lite"/>
    </source>
</evidence>
<reference evidence="2 3" key="1">
    <citation type="submission" date="2017-11" db="EMBL/GenBank/DDBJ databases">
        <authorList>
            <person name="Han C.G."/>
        </authorList>
    </citation>
    <scope>NUCLEOTIDE SEQUENCE [LARGE SCALE GENOMIC DNA]</scope>
    <source>
        <strain evidence="2">CFBP3840</strain>
    </source>
</reference>
<organism evidence="2 3">
    <name type="scientific">Pseudomonas syringae</name>
    <dbReference type="NCBI Taxonomy" id="317"/>
    <lineage>
        <taxon>Bacteria</taxon>
        <taxon>Pseudomonadati</taxon>
        <taxon>Pseudomonadota</taxon>
        <taxon>Gammaproteobacteria</taxon>
        <taxon>Pseudomonadales</taxon>
        <taxon>Pseudomonadaceae</taxon>
        <taxon>Pseudomonas</taxon>
    </lineage>
</organism>
<name>A0A2K4WUQ9_PSESX</name>
<protein>
    <submittedName>
        <fullName evidence="2">Uncharacterized protein</fullName>
    </submittedName>
</protein>
<dbReference type="AlphaFoldDB" id="A0A2K4WUQ9"/>